<feature type="chain" id="PRO_5043506759" description="Xylanase inhibitor N-terminal domain-containing protein" evidence="2">
    <location>
        <begin position="21"/>
        <end position="227"/>
    </location>
</feature>
<evidence type="ECO:0000313" key="4">
    <source>
        <dbReference type="EMBL" id="GJM99942.1"/>
    </source>
</evidence>
<keyword evidence="2" id="KW-0732">Signal</keyword>
<reference evidence="4" key="1">
    <citation type="journal article" date="2018" name="DNA Res.">
        <title>Multiple hybrid de novo genome assembly of finger millet, an orphan allotetraploid crop.</title>
        <authorList>
            <person name="Hatakeyama M."/>
            <person name="Aluri S."/>
            <person name="Balachadran M.T."/>
            <person name="Sivarajan S.R."/>
            <person name="Patrignani A."/>
            <person name="Gruter S."/>
            <person name="Poveda L."/>
            <person name="Shimizu-Inatsugi R."/>
            <person name="Baeten J."/>
            <person name="Francoijs K.J."/>
            <person name="Nataraja K.N."/>
            <person name="Reddy Y.A.N."/>
            <person name="Phadnis S."/>
            <person name="Ravikumar R.L."/>
            <person name="Schlapbach R."/>
            <person name="Sreeman S.M."/>
            <person name="Shimizu K.K."/>
        </authorList>
    </citation>
    <scope>NUCLEOTIDE SEQUENCE</scope>
</reference>
<feature type="signal peptide" evidence="2">
    <location>
        <begin position="1"/>
        <end position="20"/>
    </location>
</feature>
<dbReference type="InterPro" id="IPR032861">
    <property type="entry name" value="TAXi_N"/>
</dbReference>
<comment type="caution">
    <text evidence="4">The sequence shown here is derived from an EMBL/GenBank/DDBJ whole genome shotgun (WGS) entry which is preliminary data.</text>
</comment>
<dbReference type="InterPro" id="IPR021109">
    <property type="entry name" value="Peptidase_aspartic_dom_sf"/>
</dbReference>
<accession>A0AAV5CP88</accession>
<sequence>MPRTLLLFGLLRLLPHLGTSNHFSYALGSRQFFIIRSTDHAQPSSLAPATCSSVPSSATASGGVTIPTNGTAIPTAPGLQDYTVLLVGYGTPAQHFQVRLETSIGLSLVRCKPCPSGACDPAFDTTQSSTFKHVPCGSSDCPLPLSGLRGEVVQDVLTLTPSSRVVQDFTFGCVDAPLREDMKEYPTAPAFRGLDTCYNFTGLNEVALPLVRLKFGTGSASSSAGSR</sequence>
<dbReference type="Pfam" id="PF14543">
    <property type="entry name" value="TAXi_N"/>
    <property type="match status" value="1"/>
</dbReference>
<dbReference type="Gene3D" id="2.40.70.10">
    <property type="entry name" value="Acid Proteases"/>
    <property type="match status" value="1"/>
</dbReference>
<evidence type="ECO:0000256" key="1">
    <source>
        <dbReference type="ARBA" id="ARBA00007447"/>
    </source>
</evidence>
<dbReference type="EMBL" id="BQKI01000008">
    <property type="protein sequence ID" value="GJM99942.1"/>
    <property type="molecule type" value="Genomic_DNA"/>
</dbReference>
<dbReference type="PANTHER" id="PTHR13683:SF632">
    <property type="entry name" value="PEPTIDASE A1 DOMAIN-CONTAINING PROTEIN"/>
    <property type="match status" value="1"/>
</dbReference>
<gene>
    <name evidence="4" type="primary">ga17085</name>
    <name evidence="4" type="ORF">PR202_ga17085</name>
</gene>
<dbReference type="GO" id="GO:0004190">
    <property type="term" value="F:aspartic-type endopeptidase activity"/>
    <property type="evidence" value="ECO:0007669"/>
    <property type="project" value="InterPro"/>
</dbReference>
<evidence type="ECO:0000256" key="2">
    <source>
        <dbReference type="SAM" id="SignalP"/>
    </source>
</evidence>
<feature type="domain" description="Xylanase inhibitor N-terminal" evidence="3">
    <location>
        <begin position="87"/>
        <end position="142"/>
    </location>
</feature>
<dbReference type="InterPro" id="IPR001461">
    <property type="entry name" value="Aspartic_peptidase_A1"/>
</dbReference>
<proteinExistence type="inferred from homology"/>
<dbReference type="PANTHER" id="PTHR13683">
    <property type="entry name" value="ASPARTYL PROTEASES"/>
    <property type="match status" value="1"/>
</dbReference>
<organism evidence="4 5">
    <name type="scientific">Eleusine coracana subsp. coracana</name>
    <dbReference type="NCBI Taxonomy" id="191504"/>
    <lineage>
        <taxon>Eukaryota</taxon>
        <taxon>Viridiplantae</taxon>
        <taxon>Streptophyta</taxon>
        <taxon>Embryophyta</taxon>
        <taxon>Tracheophyta</taxon>
        <taxon>Spermatophyta</taxon>
        <taxon>Magnoliopsida</taxon>
        <taxon>Liliopsida</taxon>
        <taxon>Poales</taxon>
        <taxon>Poaceae</taxon>
        <taxon>PACMAD clade</taxon>
        <taxon>Chloridoideae</taxon>
        <taxon>Cynodonteae</taxon>
        <taxon>Eleusininae</taxon>
        <taxon>Eleusine</taxon>
    </lineage>
</organism>
<dbReference type="SUPFAM" id="SSF50630">
    <property type="entry name" value="Acid proteases"/>
    <property type="match status" value="1"/>
</dbReference>
<reference evidence="4" key="2">
    <citation type="submission" date="2021-12" db="EMBL/GenBank/DDBJ databases">
        <title>Resequencing data analysis of finger millet.</title>
        <authorList>
            <person name="Hatakeyama M."/>
            <person name="Aluri S."/>
            <person name="Balachadran M.T."/>
            <person name="Sivarajan S.R."/>
            <person name="Poveda L."/>
            <person name="Shimizu-Inatsugi R."/>
            <person name="Schlapbach R."/>
            <person name="Sreeman S.M."/>
            <person name="Shimizu K.K."/>
        </authorList>
    </citation>
    <scope>NUCLEOTIDE SEQUENCE</scope>
</reference>
<name>A0AAV5CP88_ELECO</name>
<comment type="similarity">
    <text evidence="1">Belongs to the peptidase A1 family.</text>
</comment>
<dbReference type="Proteomes" id="UP001054889">
    <property type="component" value="Unassembled WGS sequence"/>
</dbReference>
<dbReference type="AlphaFoldDB" id="A0AAV5CP88"/>
<evidence type="ECO:0000313" key="5">
    <source>
        <dbReference type="Proteomes" id="UP001054889"/>
    </source>
</evidence>
<evidence type="ECO:0000259" key="3">
    <source>
        <dbReference type="Pfam" id="PF14543"/>
    </source>
</evidence>
<keyword evidence="5" id="KW-1185">Reference proteome</keyword>
<protein>
    <recommendedName>
        <fullName evidence="3">Xylanase inhibitor N-terminal domain-containing protein</fullName>
    </recommendedName>
</protein>
<dbReference type="GO" id="GO:0006508">
    <property type="term" value="P:proteolysis"/>
    <property type="evidence" value="ECO:0007669"/>
    <property type="project" value="InterPro"/>
</dbReference>